<dbReference type="SUPFAM" id="SSF53850">
    <property type="entry name" value="Periplasmic binding protein-like II"/>
    <property type="match status" value="1"/>
</dbReference>
<proteinExistence type="inferred from homology"/>
<dbReference type="PROSITE" id="PS50931">
    <property type="entry name" value="HTH_LYSR"/>
    <property type="match status" value="1"/>
</dbReference>
<evidence type="ECO:0000256" key="3">
    <source>
        <dbReference type="ARBA" id="ARBA00023125"/>
    </source>
</evidence>
<dbReference type="PANTHER" id="PTHR30126">
    <property type="entry name" value="HTH-TYPE TRANSCRIPTIONAL REGULATOR"/>
    <property type="match status" value="1"/>
</dbReference>
<evidence type="ECO:0000256" key="2">
    <source>
        <dbReference type="ARBA" id="ARBA00023015"/>
    </source>
</evidence>
<dbReference type="GO" id="GO:0003700">
    <property type="term" value="F:DNA-binding transcription factor activity"/>
    <property type="evidence" value="ECO:0007669"/>
    <property type="project" value="InterPro"/>
</dbReference>
<dbReference type="Pfam" id="PF00126">
    <property type="entry name" value="HTH_1"/>
    <property type="match status" value="1"/>
</dbReference>
<dbReference type="Gene3D" id="1.10.10.10">
    <property type="entry name" value="Winged helix-like DNA-binding domain superfamily/Winged helix DNA-binding domain"/>
    <property type="match status" value="1"/>
</dbReference>
<evidence type="ECO:0000313" key="7">
    <source>
        <dbReference type="Proteomes" id="UP000517523"/>
    </source>
</evidence>
<dbReference type="AlphaFoldDB" id="A0A839TMZ2"/>
<evidence type="ECO:0000259" key="5">
    <source>
        <dbReference type="PROSITE" id="PS50931"/>
    </source>
</evidence>
<comment type="similarity">
    <text evidence="1">Belongs to the LysR transcriptional regulatory family.</text>
</comment>
<keyword evidence="2" id="KW-0805">Transcription regulation</keyword>
<dbReference type="GO" id="GO:0000976">
    <property type="term" value="F:transcription cis-regulatory region binding"/>
    <property type="evidence" value="ECO:0007669"/>
    <property type="project" value="TreeGrafter"/>
</dbReference>
<protein>
    <submittedName>
        <fullName evidence="6">DNA-binding transcriptional LysR family regulator</fullName>
    </submittedName>
</protein>
<dbReference type="PRINTS" id="PR00039">
    <property type="entry name" value="HTHLYSR"/>
</dbReference>
<keyword evidence="3 6" id="KW-0238">DNA-binding</keyword>
<dbReference type="InterPro" id="IPR036388">
    <property type="entry name" value="WH-like_DNA-bd_sf"/>
</dbReference>
<evidence type="ECO:0000256" key="4">
    <source>
        <dbReference type="ARBA" id="ARBA00023163"/>
    </source>
</evidence>
<gene>
    <name evidence="6" type="ORF">FHS19_002686</name>
</gene>
<dbReference type="EMBL" id="JACHXJ010000002">
    <property type="protein sequence ID" value="MBB3128032.1"/>
    <property type="molecule type" value="Genomic_DNA"/>
</dbReference>
<name>A0A839TMZ2_9BACL</name>
<accession>A0A839TMZ2</accession>
<comment type="caution">
    <text evidence="6">The sequence shown here is derived from an EMBL/GenBank/DDBJ whole genome shotgun (WGS) entry which is preliminary data.</text>
</comment>
<dbReference type="InterPro" id="IPR000847">
    <property type="entry name" value="LysR_HTH_N"/>
</dbReference>
<dbReference type="CDD" id="cd05466">
    <property type="entry name" value="PBP2_LTTR_substrate"/>
    <property type="match status" value="1"/>
</dbReference>
<dbReference type="InterPro" id="IPR036390">
    <property type="entry name" value="WH_DNA-bd_sf"/>
</dbReference>
<feature type="domain" description="HTH lysR-type" evidence="5">
    <location>
        <begin position="1"/>
        <end position="60"/>
    </location>
</feature>
<sequence>MNIQMEWYRVFYWTAKLGSLTKAAEQLHITQPAVSHTLKQLEGALGGVIFFRTAKGVTLTAEGEVLYGYVEQAMQMLDVGEKKMAEMQNLLLGEIHIGASDTLCKHYLLPFLEQFHQEYPDIRVHVTNRTTPETIALLKEGKIDFGIVNLPAEDPKIDFWPSAPQQDCLVGHPKYAELARQPLPLAELHRYPLLLLEPGGSTRRFLDSYAAAHGTTLHPEFELGSLDLLVQFAQSGFGLTFITRQFITEEIGSGKLVEIPLTPPIPLRHIGIATLRNVPLSAASKRFIGFLSQLKTEIQPE</sequence>
<dbReference type="Pfam" id="PF03466">
    <property type="entry name" value="LysR_substrate"/>
    <property type="match status" value="1"/>
</dbReference>
<keyword evidence="4" id="KW-0804">Transcription</keyword>
<dbReference type="SUPFAM" id="SSF46785">
    <property type="entry name" value="Winged helix' DNA-binding domain"/>
    <property type="match status" value="1"/>
</dbReference>
<dbReference type="Proteomes" id="UP000517523">
    <property type="component" value="Unassembled WGS sequence"/>
</dbReference>
<organism evidence="6 7">
    <name type="scientific">Paenibacillus rhizosphaerae</name>
    <dbReference type="NCBI Taxonomy" id="297318"/>
    <lineage>
        <taxon>Bacteria</taxon>
        <taxon>Bacillati</taxon>
        <taxon>Bacillota</taxon>
        <taxon>Bacilli</taxon>
        <taxon>Bacillales</taxon>
        <taxon>Paenibacillaceae</taxon>
        <taxon>Paenibacillus</taxon>
    </lineage>
</organism>
<reference evidence="6 7" key="1">
    <citation type="submission" date="2020-08" db="EMBL/GenBank/DDBJ databases">
        <title>Genomic Encyclopedia of Type Strains, Phase III (KMG-III): the genomes of soil and plant-associated and newly described type strains.</title>
        <authorList>
            <person name="Whitman W."/>
        </authorList>
    </citation>
    <scope>NUCLEOTIDE SEQUENCE [LARGE SCALE GENOMIC DNA]</scope>
    <source>
        <strain evidence="6 7">CECT 5831</strain>
    </source>
</reference>
<evidence type="ECO:0000313" key="6">
    <source>
        <dbReference type="EMBL" id="MBB3128032.1"/>
    </source>
</evidence>
<dbReference type="InterPro" id="IPR005119">
    <property type="entry name" value="LysR_subst-bd"/>
</dbReference>
<evidence type="ECO:0000256" key="1">
    <source>
        <dbReference type="ARBA" id="ARBA00009437"/>
    </source>
</evidence>
<dbReference type="RefSeq" id="WP_183582261.1">
    <property type="nucleotide sequence ID" value="NZ_JACHXJ010000002.1"/>
</dbReference>
<dbReference type="PANTHER" id="PTHR30126:SF64">
    <property type="entry name" value="HTH-TYPE TRANSCRIPTIONAL REGULATOR CITR"/>
    <property type="match status" value="1"/>
</dbReference>
<dbReference type="Gene3D" id="3.40.190.290">
    <property type="match status" value="1"/>
</dbReference>